<evidence type="ECO:0000313" key="2">
    <source>
        <dbReference type="Proteomes" id="UP000186817"/>
    </source>
</evidence>
<organism evidence="1 2">
    <name type="scientific">Symbiodinium microadriaticum</name>
    <name type="common">Dinoflagellate</name>
    <name type="synonym">Zooxanthella microadriatica</name>
    <dbReference type="NCBI Taxonomy" id="2951"/>
    <lineage>
        <taxon>Eukaryota</taxon>
        <taxon>Sar</taxon>
        <taxon>Alveolata</taxon>
        <taxon>Dinophyceae</taxon>
        <taxon>Suessiales</taxon>
        <taxon>Symbiodiniaceae</taxon>
        <taxon>Symbiodinium</taxon>
    </lineage>
</organism>
<comment type="caution">
    <text evidence="1">The sequence shown here is derived from an EMBL/GenBank/DDBJ whole genome shotgun (WGS) entry which is preliminary data.</text>
</comment>
<name>A0A1Q9CIF7_SYMMI</name>
<reference evidence="1 2" key="1">
    <citation type="submission" date="2016-02" db="EMBL/GenBank/DDBJ databases">
        <title>Genome analysis of coral dinoflagellate symbionts highlights evolutionary adaptations to a symbiotic lifestyle.</title>
        <authorList>
            <person name="Aranda M."/>
            <person name="Li Y."/>
            <person name="Liew Y.J."/>
            <person name="Baumgarten S."/>
            <person name="Simakov O."/>
            <person name="Wilson M."/>
            <person name="Piel J."/>
            <person name="Ashoor H."/>
            <person name="Bougouffa S."/>
            <person name="Bajic V.B."/>
            <person name="Ryu T."/>
            <person name="Ravasi T."/>
            <person name="Bayer T."/>
            <person name="Micklem G."/>
            <person name="Kim H."/>
            <person name="Bhak J."/>
            <person name="Lajeunesse T.C."/>
            <person name="Voolstra C.R."/>
        </authorList>
    </citation>
    <scope>NUCLEOTIDE SEQUENCE [LARGE SCALE GENOMIC DNA]</scope>
    <source>
        <strain evidence="1 2">CCMP2467</strain>
    </source>
</reference>
<sequence length="163" mass="18011">MQPGCNGPGTVKGPAIAVVKRYAYELESASDAMEAVGSNDASILRQARLTQVSHFGVLDASSCEESADAGQGYNGYNHRQLRDWSEHMGILQARSEQHDRQADFWSCGHRLVLTTDMVLERVRKHDSLPRHLDGPTSEQSRVFSITHHVIAATGFQTSIHPTR</sequence>
<evidence type="ECO:0000313" key="1">
    <source>
        <dbReference type="EMBL" id="OLP82711.1"/>
    </source>
</evidence>
<dbReference type="AlphaFoldDB" id="A0A1Q9CIF7"/>
<protein>
    <submittedName>
        <fullName evidence="1">Uncharacterized protein</fullName>
    </submittedName>
</protein>
<proteinExistence type="predicted"/>
<dbReference type="Proteomes" id="UP000186817">
    <property type="component" value="Unassembled WGS sequence"/>
</dbReference>
<gene>
    <name evidence="1" type="ORF">AK812_SmicGene36609</name>
</gene>
<accession>A0A1Q9CIF7</accession>
<dbReference type="EMBL" id="LSRX01001172">
    <property type="protein sequence ID" value="OLP82711.1"/>
    <property type="molecule type" value="Genomic_DNA"/>
</dbReference>
<keyword evidence="2" id="KW-1185">Reference proteome</keyword>